<evidence type="ECO:0000313" key="11">
    <source>
        <dbReference type="EMBL" id="KAK9130741.1"/>
    </source>
</evidence>
<keyword evidence="4" id="KW-0964">Secreted</keyword>
<keyword evidence="7" id="KW-0961">Cell wall biogenesis/degradation</keyword>
<evidence type="ECO:0000256" key="10">
    <source>
        <dbReference type="SAM" id="SignalP"/>
    </source>
</evidence>
<keyword evidence="12" id="KW-1185">Reference proteome</keyword>
<feature type="active site" evidence="8">
    <location>
        <position position="305"/>
    </location>
</feature>
<reference evidence="11 12" key="1">
    <citation type="submission" date="2024-01" db="EMBL/GenBank/DDBJ databases">
        <title>Genome assemblies of Stephania.</title>
        <authorList>
            <person name="Yang L."/>
        </authorList>
    </citation>
    <scope>NUCLEOTIDE SEQUENCE [LARGE SCALE GENOMIC DNA]</scope>
    <source>
        <strain evidence="11">QJT</strain>
        <tissue evidence="11">Leaf</tissue>
    </source>
</reference>
<comment type="similarity">
    <text evidence="2 9">Belongs to the glycosyl hydrolase 28 family.</text>
</comment>
<evidence type="ECO:0000256" key="6">
    <source>
        <dbReference type="ARBA" id="ARBA00023295"/>
    </source>
</evidence>
<comment type="subcellular location">
    <subcellularLocation>
        <location evidence="1">Secreted</location>
        <location evidence="1">Cell wall</location>
    </subcellularLocation>
</comment>
<dbReference type="AlphaFoldDB" id="A0AAP0JCY3"/>
<name>A0AAP0JCY3_9MAGN</name>
<protein>
    <recommendedName>
        <fullName evidence="13">Polygalacturonase</fullName>
    </recommendedName>
</protein>
<evidence type="ECO:0000256" key="7">
    <source>
        <dbReference type="ARBA" id="ARBA00023316"/>
    </source>
</evidence>
<keyword evidence="3" id="KW-0134">Cell wall</keyword>
<evidence type="ECO:0000313" key="12">
    <source>
        <dbReference type="Proteomes" id="UP001417504"/>
    </source>
</evidence>
<evidence type="ECO:0000256" key="2">
    <source>
        <dbReference type="ARBA" id="ARBA00008834"/>
    </source>
</evidence>
<evidence type="ECO:0000256" key="9">
    <source>
        <dbReference type="RuleBase" id="RU361169"/>
    </source>
</evidence>
<evidence type="ECO:0000256" key="8">
    <source>
        <dbReference type="PROSITE-ProRule" id="PRU10052"/>
    </source>
</evidence>
<dbReference type="Gene3D" id="2.160.20.10">
    <property type="entry name" value="Single-stranded right-handed beta-helix, Pectin lyase-like"/>
    <property type="match status" value="1"/>
</dbReference>
<dbReference type="GO" id="GO:0071555">
    <property type="term" value="P:cell wall organization"/>
    <property type="evidence" value="ECO:0007669"/>
    <property type="project" value="UniProtKB-KW"/>
</dbReference>
<dbReference type="GO" id="GO:0005975">
    <property type="term" value="P:carbohydrate metabolic process"/>
    <property type="evidence" value="ECO:0007669"/>
    <property type="project" value="InterPro"/>
</dbReference>
<gene>
    <name evidence="11" type="ORF">Sjap_011228</name>
</gene>
<dbReference type="EMBL" id="JBBNAE010000004">
    <property type="protein sequence ID" value="KAK9130741.1"/>
    <property type="molecule type" value="Genomic_DNA"/>
</dbReference>
<keyword evidence="5 9" id="KW-0378">Hydrolase</keyword>
<dbReference type="SUPFAM" id="SSF51126">
    <property type="entry name" value="Pectin lyase-like"/>
    <property type="match status" value="1"/>
</dbReference>
<evidence type="ECO:0000256" key="1">
    <source>
        <dbReference type="ARBA" id="ARBA00004191"/>
    </source>
</evidence>
<dbReference type="InterPro" id="IPR011050">
    <property type="entry name" value="Pectin_lyase_fold/virulence"/>
</dbReference>
<evidence type="ECO:0008006" key="13">
    <source>
        <dbReference type="Google" id="ProtNLM"/>
    </source>
</evidence>
<keyword evidence="10" id="KW-0732">Signal</keyword>
<dbReference type="InterPro" id="IPR012334">
    <property type="entry name" value="Pectin_lyas_fold"/>
</dbReference>
<dbReference type="Pfam" id="PF00295">
    <property type="entry name" value="Glyco_hydro_28"/>
    <property type="match status" value="2"/>
</dbReference>
<dbReference type="Proteomes" id="UP001417504">
    <property type="component" value="Unassembled WGS sequence"/>
</dbReference>
<organism evidence="11 12">
    <name type="scientific">Stephania japonica</name>
    <dbReference type="NCBI Taxonomy" id="461633"/>
    <lineage>
        <taxon>Eukaryota</taxon>
        <taxon>Viridiplantae</taxon>
        <taxon>Streptophyta</taxon>
        <taxon>Embryophyta</taxon>
        <taxon>Tracheophyta</taxon>
        <taxon>Spermatophyta</taxon>
        <taxon>Magnoliopsida</taxon>
        <taxon>Ranunculales</taxon>
        <taxon>Menispermaceae</taxon>
        <taxon>Menispermoideae</taxon>
        <taxon>Cissampelideae</taxon>
        <taxon>Stephania</taxon>
    </lineage>
</organism>
<evidence type="ECO:0000256" key="5">
    <source>
        <dbReference type="ARBA" id="ARBA00022801"/>
    </source>
</evidence>
<dbReference type="PANTHER" id="PTHR31375">
    <property type="match status" value="1"/>
</dbReference>
<evidence type="ECO:0000256" key="4">
    <source>
        <dbReference type="ARBA" id="ARBA00022525"/>
    </source>
</evidence>
<dbReference type="PROSITE" id="PS00502">
    <property type="entry name" value="POLYGALACTURONASE"/>
    <property type="match status" value="1"/>
</dbReference>
<proteinExistence type="inferred from homology"/>
<dbReference type="InterPro" id="IPR000743">
    <property type="entry name" value="Glyco_hydro_28"/>
</dbReference>
<accession>A0AAP0JCY3</accession>
<dbReference type="GO" id="GO:0004650">
    <property type="term" value="F:polygalacturonase activity"/>
    <property type="evidence" value="ECO:0007669"/>
    <property type="project" value="InterPro"/>
</dbReference>
<keyword evidence="6 9" id="KW-0326">Glycosidase</keyword>
<comment type="caution">
    <text evidence="11">The sequence shown here is derived from an EMBL/GenBank/DDBJ whole genome shotgun (WGS) entry which is preliminary data.</text>
</comment>
<sequence length="478" mass="51712">MRNLRGSSSLKPCFVYIIWLTLCAGLANGELLEELFQHISAQVGRKFVVSVNGFGAKGDGITDDTQAFRNAWRAACSSPSRSIIEIPAGNTYLVGPIDFAGPCKSKVTLKVYGTIVAPKDPGIWDGLNPRKWLYFHSVKHLTIDGGGVINGMGEEWWSRSCKVNSSNTCHEGPTASTTWFLGSKTPSQISLGGFMLISLGGFMLTNLSAVQAITFHKCNNLNLRNLAMLDSQQMHIAFTNCEEVRASNLKVNAPATSPNTDAIHISSSTEVTVINSMISTGDDCISIVGNSSDIEIRNVSCIAGHGISIGSLGRAHALSKVEHVLIQKVFLSNTKNGLRIKTWQGGSGYVQHVKFQFALLENVSHPIVIDQYYCDSSHSCANQTSAVKVKNISFIHIKGSSATEEAIRFACSDRFPCKKIELEDVQLPSSSGGITTMFCWNARGSTEGRVYPLPCPSFADSVIEQKSIPGVISYSKSS</sequence>
<feature type="chain" id="PRO_5042874177" description="Polygalacturonase" evidence="10">
    <location>
        <begin position="30"/>
        <end position="478"/>
    </location>
</feature>
<feature type="signal peptide" evidence="10">
    <location>
        <begin position="1"/>
        <end position="29"/>
    </location>
</feature>
<evidence type="ECO:0000256" key="3">
    <source>
        <dbReference type="ARBA" id="ARBA00022512"/>
    </source>
</evidence>